<dbReference type="EMBL" id="LJOW01000175">
    <property type="protein sequence ID" value="OBQ40393.1"/>
    <property type="molecule type" value="Genomic_DNA"/>
</dbReference>
<feature type="region of interest" description="Disordered" evidence="1">
    <location>
        <begin position="1"/>
        <end position="23"/>
    </location>
</feature>
<sequence length="235" mass="25632">MAATPNLETSIQGAKGSGQPLDENIRQPMEKAFGGVDFSQVKVHNDAVSDQLNQSIQARAFTTGQDVFFRGGEYNPGSRGGQELLAHELTHVVQQSGGALHGGNKTDISLLSQYITIPEGVKAVAWVVVPLGNAESIVPGLTDTVIYAFVNFKNNNWSSIKELSVTNLNTSITELPEKIAQKIIPTRELKKLARKKDNIRVEGTRYNPTYFNKGVYRGIYAVQIGDGLLISLQTF</sequence>
<name>A0A1B7WTC0_APHFL</name>
<evidence type="ECO:0000259" key="2">
    <source>
        <dbReference type="Pfam" id="PF13699"/>
    </source>
</evidence>
<gene>
    <name evidence="3" type="ORF">AN484_22425</name>
</gene>
<dbReference type="InterPro" id="IPR025295">
    <property type="entry name" value="eCIS_core_dom"/>
</dbReference>
<dbReference type="PATRIC" id="fig|1710896.3.peg.462"/>
<evidence type="ECO:0000313" key="3">
    <source>
        <dbReference type="EMBL" id="OBQ40393.1"/>
    </source>
</evidence>
<dbReference type="Pfam" id="PF13699">
    <property type="entry name" value="eCIS_core"/>
    <property type="match status" value="1"/>
</dbReference>
<comment type="caution">
    <text evidence="3">The sequence shown here is derived from an EMBL/GenBank/DDBJ whole genome shotgun (WGS) entry which is preliminary data.</text>
</comment>
<dbReference type="Proteomes" id="UP000092093">
    <property type="component" value="Unassembled WGS sequence"/>
</dbReference>
<dbReference type="AlphaFoldDB" id="A0A1B7WTC0"/>
<evidence type="ECO:0000256" key="1">
    <source>
        <dbReference type="SAM" id="MobiDB-lite"/>
    </source>
</evidence>
<feature type="compositionally biased region" description="Polar residues" evidence="1">
    <location>
        <begin position="1"/>
        <end position="12"/>
    </location>
</feature>
<protein>
    <recommendedName>
        <fullName evidence="2">eCIS core domain-containing protein</fullName>
    </recommendedName>
</protein>
<accession>A0A1B7WTC0</accession>
<feature type="domain" description="eCIS core" evidence="2">
    <location>
        <begin position="20"/>
        <end position="98"/>
    </location>
</feature>
<organism evidence="3 4">
    <name type="scientific">Aphanizomenon flos-aquae WA102</name>
    <dbReference type="NCBI Taxonomy" id="1710896"/>
    <lineage>
        <taxon>Bacteria</taxon>
        <taxon>Bacillati</taxon>
        <taxon>Cyanobacteriota</taxon>
        <taxon>Cyanophyceae</taxon>
        <taxon>Nostocales</taxon>
        <taxon>Aphanizomenonaceae</taxon>
        <taxon>Aphanizomenon</taxon>
    </lineage>
</organism>
<evidence type="ECO:0000313" key="4">
    <source>
        <dbReference type="Proteomes" id="UP000092093"/>
    </source>
</evidence>
<reference evidence="3 4" key="1">
    <citation type="submission" date="2015-09" db="EMBL/GenBank/DDBJ databases">
        <title>Aphanizomenon flos-aquae WA102.</title>
        <authorList>
            <person name="Driscoll C."/>
        </authorList>
    </citation>
    <scope>NUCLEOTIDE SEQUENCE [LARGE SCALE GENOMIC DNA]</scope>
    <source>
        <strain evidence="3">WA102</strain>
    </source>
</reference>
<proteinExistence type="predicted"/>